<dbReference type="EMBL" id="LT841305">
    <property type="protein sequence ID" value="SMH65524.1"/>
    <property type="molecule type" value="Genomic_DNA"/>
</dbReference>
<keyword evidence="3" id="KW-1185">Reference proteome</keyword>
<reference evidence="1" key="2">
    <citation type="submission" date="2014-07" db="EMBL/GenBank/DDBJ databases">
        <title>Initial genome analysis of the psychrotolerant acidophile Acidithiobacillus ferrivorans CF27: insights into iron and sulfur oxidation pathways and into biofilm formation.</title>
        <authorList>
            <person name="Talla E."/>
            <person name="Hedrich S."/>
            <person name="Mangenot S."/>
            <person name="Ji B."/>
            <person name="Johnson D.B."/>
            <person name="Barbe V."/>
            <person name="Bonnefoy V."/>
        </authorList>
    </citation>
    <scope>NUCLEOTIDE SEQUENCE [LARGE SCALE GENOMIC DNA]</scope>
    <source>
        <strain evidence="1">CF27</strain>
    </source>
</reference>
<gene>
    <name evidence="2" type="ORF">AFERRI_20306</name>
    <name evidence="1" type="ORF">AFERRI_600193</name>
</gene>
<reference evidence="1" key="1">
    <citation type="submission" date="2014-03" db="EMBL/GenBank/DDBJ databases">
        <authorList>
            <person name="Genoscope - CEA"/>
        </authorList>
    </citation>
    <scope>NUCLEOTIDE SEQUENCE [LARGE SCALE GENOMIC DNA]</scope>
    <source>
        <strain evidence="1">CF27</strain>
    </source>
</reference>
<evidence type="ECO:0000313" key="3">
    <source>
        <dbReference type="Proteomes" id="UP000193925"/>
    </source>
</evidence>
<reference evidence="2 3" key="3">
    <citation type="submission" date="2017-03" db="EMBL/GenBank/DDBJ databases">
        <authorList>
            <person name="Regsiter A."/>
            <person name="William W."/>
        </authorList>
    </citation>
    <scope>NUCLEOTIDE SEQUENCE [LARGE SCALE GENOMIC DNA]</scope>
    <source>
        <strain evidence="2">PRJEB5721</strain>
    </source>
</reference>
<evidence type="ECO:0000313" key="1">
    <source>
        <dbReference type="EMBL" id="CDQ11967.1"/>
    </source>
</evidence>
<organism evidence="1">
    <name type="scientific">Acidithiobacillus ferrivorans</name>
    <dbReference type="NCBI Taxonomy" id="160808"/>
    <lineage>
        <taxon>Bacteria</taxon>
        <taxon>Pseudomonadati</taxon>
        <taxon>Pseudomonadota</taxon>
        <taxon>Acidithiobacillia</taxon>
        <taxon>Acidithiobacillales</taxon>
        <taxon>Acidithiobacillaceae</taxon>
        <taxon>Acidithiobacillus</taxon>
    </lineage>
</organism>
<evidence type="ECO:0000313" key="2">
    <source>
        <dbReference type="EMBL" id="SMH65524.1"/>
    </source>
</evidence>
<dbReference type="Proteomes" id="UP000193925">
    <property type="component" value="Chromosome AFERRI"/>
</dbReference>
<dbReference type="EMBL" id="CCCS020000057">
    <property type="protein sequence ID" value="CDQ11967.1"/>
    <property type="molecule type" value="Genomic_DNA"/>
</dbReference>
<protein>
    <submittedName>
        <fullName evidence="1">Uncharacterized protein</fullName>
    </submittedName>
</protein>
<proteinExistence type="predicted"/>
<dbReference type="AlphaFoldDB" id="A0A060UTP5"/>
<accession>A0A060UTP5</accession>
<sequence>MLYQRLCRQHSRIEIYLVLQRYFIHNNIQPFRHTLSVGRIGLHKMTNLPELNRLPEFDSSSAKIVNFVTSPQHS</sequence>
<name>A0A060UTP5_9PROT</name>